<accession>A0ABP9K928</accession>
<gene>
    <name evidence="1" type="ORF">GCM10023336_24430</name>
</gene>
<dbReference type="Proteomes" id="UP001500124">
    <property type="component" value="Unassembled WGS sequence"/>
</dbReference>
<sequence length="158" mass="15666">MTFNIPVTCTASSASGTLTGGNGNPAKVGSVGAVTIGTITSPCSTILGNITITATTPWSIVARDYDPSTGVTTGHVGDISAKAVLGACFFTVAGKASSSYDNSTGVLAVNSVPGELTVASATNCGTLVTTSTRPTFKGDYLVKVKGTSTIPKITGSQP</sequence>
<keyword evidence="2" id="KW-1185">Reference proteome</keyword>
<evidence type="ECO:0000313" key="1">
    <source>
        <dbReference type="EMBL" id="GAA5053794.1"/>
    </source>
</evidence>
<protein>
    <submittedName>
        <fullName evidence="1">Uncharacterized protein</fullName>
    </submittedName>
</protein>
<comment type="caution">
    <text evidence="1">The sequence shown here is derived from an EMBL/GenBank/DDBJ whole genome shotgun (WGS) entry which is preliminary data.</text>
</comment>
<name>A0ABP9K928_9ACTN</name>
<reference evidence="2" key="1">
    <citation type="journal article" date="2019" name="Int. J. Syst. Evol. Microbiol.">
        <title>The Global Catalogue of Microorganisms (GCM) 10K type strain sequencing project: providing services to taxonomists for standard genome sequencing and annotation.</title>
        <authorList>
            <consortium name="The Broad Institute Genomics Platform"/>
            <consortium name="The Broad Institute Genome Sequencing Center for Infectious Disease"/>
            <person name="Wu L."/>
            <person name="Ma J."/>
        </authorList>
    </citation>
    <scope>NUCLEOTIDE SEQUENCE [LARGE SCALE GENOMIC DNA]</scope>
    <source>
        <strain evidence="2">JCM 18410</strain>
    </source>
</reference>
<organism evidence="1 2">
    <name type="scientific">Streptomyces similanensis</name>
    <dbReference type="NCBI Taxonomy" id="1274988"/>
    <lineage>
        <taxon>Bacteria</taxon>
        <taxon>Bacillati</taxon>
        <taxon>Actinomycetota</taxon>
        <taxon>Actinomycetes</taxon>
        <taxon>Kitasatosporales</taxon>
        <taxon>Streptomycetaceae</taxon>
        <taxon>Streptomyces</taxon>
    </lineage>
</organism>
<evidence type="ECO:0000313" key="2">
    <source>
        <dbReference type="Proteomes" id="UP001500124"/>
    </source>
</evidence>
<proteinExistence type="predicted"/>
<dbReference type="EMBL" id="BAABKC010000037">
    <property type="protein sequence ID" value="GAA5053794.1"/>
    <property type="molecule type" value="Genomic_DNA"/>
</dbReference>